<reference evidence="1" key="1">
    <citation type="submission" date="2023-05" db="EMBL/GenBank/DDBJ databases">
        <title>Aeromonas salmonicida 57, complete genome.</title>
        <authorList>
            <person name="Shao L."/>
        </authorList>
    </citation>
    <scope>NUCLEOTIDE SEQUENCE</scope>
    <source>
        <strain evidence="1">57</strain>
    </source>
</reference>
<dbReference type="RefSeq" id="WP_241326573.1">
    <property type="nucleotide sequence ID" value="NZ_CP124841.1"/>
</dbReference>
<sequence>MTNKQADPSLEAQSSTSLSAFKLDPSTLLNLTKVQKTKKKSKAHRNAMKMREKMWPDLDEDTLWQRNLHDGYSSIPRTMSIMMNIIDDLAKRHTGKSVPAGKTYFGLWCRVWDENMLIIENEASYAVEAGYLGERNVSTWRKHMKTLHELGFIDVKGGAYGPYNFILLLNPYLIMKKLENKISPQSFSLLLQRAIEIGADKDLTDK</sequence>
<dbReference type="Proteomes" id="UP001239426">
    <property type="component" value="Chromosome"/>
</dbReference>
<organism evidence="1 2">
    <name type="scientific">Aeromonas salmonicida</name>
    <dbReference type="NCBI Taxonomy" id="645"/>
    <lineage>
        <taxon>Bacteria</taxon>
        <taxon>Pseudomonadati</taxon>
        <taxon>Pseudomonadota</taxon>
        <taxon>Gammaproteobacteria</taxon>
        <taxon>Aeromonadales</taxon>
        <taxon>Aeromonadaceae</taxon>
        <taxon>Aeromonas</taxon>
    </lineage>
</organism>
<dbReference type="AlphaFoldDB" id="A0AAX3VQB8"/>
<proteinExistence type="predicted"/>
<evidence type="ECO:0008006" key="3">
    <source>
        <dbReference type="Google" id="ProtNLM"/>
    </source>
</evidence>
<gene>
    <name evidence="1" type="ORF">QLQ87_16295</name>
</gene>
<accession>A0AAX3VQB8</accession>
<dbReference type="EMBL" id="CP124841">
    <property type="protein sequence ID" value="WHF35712.1"/>
    <property type="molecule type" value="Genomic_DNA"/>
</dbReference>
<evidence type="ECO:0000313" key="1">
    <source>
        <dbReference type="EMBL" id="WHF35712.1"/>
    </source>
</evidence>
<protein>
    <recommendedName>
        <fullName evidence="3">Replication protein</fullName>
    </recommendedName>
</protein>
<evidence type="ECO:0000313" key="2">
    <source>
        <dbReference type="Proteomes" id="UP001239426"/>
    </source>
</evidence>
<name>A0AAX3VQB8_AERSA</name>